<keyword evidence="2" id="KW-1185">Reference proteome</keyword>
<comment type="caution">
    <text evidence="1">The sequence shown here is derived from an EMBL/GenBank/DDBJ whole genome shotgun (WGS) entry which is preliminary data.</text>
</comment>
<evidence type="ECO:0000313" key="1">
    <source>
        <dbReference type="EMBL" id="KAL3499758.1"/>
    </source>
</evidence>
<dbReference type="AlphaFoldDB" id="A0ABD2Y239"/>
<dbReference type="InterPro" id="IPR032675">
    <property type="entry name" value="LRR_dom_sf"/>
</dbReference>
<dbReference type="InterPro" id="IPR044974">
    <property type="entry name" value="Disease_R_plants"/>
</dbReference>
<dbReference type="Pfam" id="PF13855">
    <property type="entry name" value="LRR_8"/>
    <property type="match status" value="1"/>
</dbReference>
<dbReference type="InterPro" id="IPR001611">
    <property type="entry name" value="Leu-rich_rpt"/>
</dbReference>
<name>A0ABD2Y239_9GENT</name>
<dbReference type="SUPFAM" id="SSF52058">
    <property type="entry name" value="L domain-like"/>
    <property type="match status" value="1"/>
</dbReference>
<evidence type="ECO:0000313" key="2">
    <source>
        <dbReference type="Proteomes" id="UP001630127"/>
    </source>
</evidence>
<protein>
    <submittedName>
        <fullName evidence="1">Uncharacterized protein</fullName>
    </submittedName>
</protein>
<proteinExistence type="predicted"/>
<sequence length="363" mass="41620">MYKLRLLKIHNACVSQGLNCIPNEIRWLDWHGYPSEYLPDSFQAKKLVCLELRCSHIIQLWKGIKLLDKLKFINLSHSHKLIRTPDFTEIPNLERLILEDCSSLIEIHPSAGHLKRLRLLQLTNCTNLTSLPKRIFLERLEDMILWGCSKVDEFPEILGTMDCPSLTTLFLQAPSLKELPPSIFEHLPSLVFLNLSYSENLTSLPSSIGRLKCLKSLNLCFCPKLDKLPVELIKLQSLEELYVEEAVISKKPCSFELLEGLKFSSLGECIGRASQIRTYQRSQKSRFQTSCPSTSRNWSSSYWLEVGDYSRRMHRKVVLVVTPLPVSLKSLIIGGRRFNRISAANNRGLGYIGNPFRPYFPTI</sequence>
<gene>
    <name evidence="1" type="ORF">ACH5RR_038851</name>
</gene>
<dbReference type="EMBL" id="JBJUIK010000016">
    <property type="protein sequence ID" value="KAL3499758.1"/>
    <property type="molecule type" value="Genomic_DNA"/>
</dbReference>
<dbReference type="PANTHER" id="PTHR11017:SF573">
    <property type="entry name" value="ADP-RIBOSYL CYCLASE_CYCLIC ADP-RIBOSE HYDROLASE"/>
    <property type="match status" value="1"/>
</dbReference>
<reference evidence="1 2" key="1">
    <citation type="submission" date="2024-11" db="EMBL/GenBank/DDBJ databases">
        <title>A near-complete genome assembly of Cinchona calisaya.</title>
        <authorList>
            <person name="Lian D.C."/>
            <person name="Zhao X.W."/>
            <person name="Wei L."/>
        </authorList>
    </citation>
    <scope>NUCLEOTIDE SEQUENCE [LARGE SCALE GENOMIC DNA]</scope>
    <source>
        <tissue evidence="1">Nenye</tissue>
    </source>
</reference>
<dbReference type="Gene3D" id="3.80.10.10">
    <property type="entry name" value="Ribonuclease Inhibitor"/>
    <property type="match status" value="2"/>
</dbReference>
<organism evidence="1 2">
    <name type="scientific">Cinchona calisaya</name>
    <dbReference type="NCBI Taxonomy" id="153742"/>
    <lineage>
        <taxon>Eukaryota</taxon>
        <taxon>Viridiplantae</taxon>
        <taxon>Streptophyta</taxon>
        <taxon>Embryophyta</taxon>
        <taxon>Tracheophyta</taxon>
        <taxon>Spermatophyta</taxon>
        <taxon>Magnoliopsida</taxon>
        <taxon>eudicotyledons</taxon>
        <taxon>Gunneridae</taxon>
        <taxon>Pentapetalae</taxon>
        <taxon>asterids</taxon>
        <taxon>lamiids</taxon>
        <taxon>Gentianales</taxon>
        <taxon>Rubiaceae</taxon>
        <taxon>Cinchonoideae</taxon>
        <taxon>Cinchoneae</taxon>
        <taxon>Cinchona</taxon>
    </lineage>
</organism>
<accession>A0ABD2Y239</accession>
<dbReference type="PANTHER" id="PTHR11017">
    <property type="entry name" value="LEUCINE-RICH REPEAT-CONTAINING PROTEIN"/>
    <property type="match status" value="1"/>
</dbReference>
<dbReference type="Proteomes" id="UP001630127">
    <property type="component" value="Unassembled WGS sequence"/>
</dbReference>